<protein>
    <submittedName>
        <fullName evidence="1">Uncharacterized protein</fullName>
    </submittedName>
</protein>
<dbReference type="EMBL" id="NXNG01000001">
    <property type="protein sequence ID" value="PWT28473.1"/>
    <property type="molecule type" value="Genomic_DNA"/>
</dbReference>
<dbReference type="RefSeq" id="WP_110073645.1">
    <property type="nucleotide sequence ID" value="NZ_CM009896.1"/>
</dbReference>
<dbReference type="AlphaFoldDB" id="A0A317G6W3"/>
<reference evidence="1 2" key="1">
    <citation type="submission" date="2017-09" db="EMBL/GenBank/DDBJ databases">
        <title>High-quality draft genome sequence of Butyrivibrio fibrisolvens INBov1, isolated from cow rumen.</title>
        <authorList>
            <person name="Rodriguez Hernaez J."/>
            <person name="Rivarola M."/>
            <person name="Paniego N."/>
            <person name="Cravero S."/>
            <person name="Ceron Cucchi M."/>
            <person name="Martinez M.C."/>
        </authorList>
    </citation>
    <scope>NUCLEOTIDE SEQUENCE [LARGE SCALE GENOMIC DNA]</scope>
    <source>
        <strain evidence="1 2">INBov1</strain>
    </source>
</reference>
<dbReference type="Proteomes" id="UP000245488">
    <property type="component" value="Chromosome"/>
</dbReference>
<name>A0A317G6W3_BUTFI</name>
<comment type="caution">
    <text evidence="1">The sequence shown here is derived from an EMBL/GenBank/DDBJ whole genome shotgun (WGS) entry which is preliminary data.</text>
</comment>
<evidence type="ECO:0000313" key="2">
    <source>
        <dbReference type="Proteomes" id="UP000245488"/>
    </source>
</evidence>
<organism evidence="1 2">
    <name type="scientific">Butyrivibrio fibrisolvens</name>
    <dbReference type="NCBI Taxonomy" id="831"/>
    <lineage>
        <taxon>Bacteria</taxon>
        <taxon>Bacillati</taxon>
        <taxon>Bacillota</taxon>
        <taxon>Clostridia</taxon>
        <taxon>Lachnospirales</taxon>
        <taxon>Lachnospiraceae</taxon>
        <taxon>Butyrivibrio</taxon>
    </lineage>
</organism>
<accession>A0A317G6W3</accession>
<keyword evidence="2" id="KW-1185">Reference proteome</keyword>
<evidence type="ECO:0000313" key="1">
    <source>
        <dbReference type="EMBL" id="PWT28473.1"/>
    </source>
</evidence>
<proteinExistence type="predicted"/>
<sequence>MSDFLGPIHFWLYDKIKKQEELTKKIAQLSVSEGWISDTSDYVYDLPDLETSIDEDNIHGWLQSAIGYAEGRYSDLLGTVLEGREDRLSKIKETAFEFGEENSLDEGILATDAYQVFENFFVNGMPCDHVNQITDSSADSLTWEMTQDVHAASFGSNTKDYYQIRKSVMDGMLEGTGLSLSMKDSFHYSISK</sequence>
<gene>
    <name evidence="1" type="ORF">CPT75_15820</name>
</gene>